<keyword evidence="3" id="KW-0472">Membrane</keyword>
<evidence type="ECO:0008006" key="8">
    <source>
        <dbReference type="Google" id="ProtNLM"/>
    </source>
</evidence>
<feature type="domain" description="RagB/SusD" evidence="5">
    <location>
        <begin position="310"/>
        <end position="388"/>
    </location>
</feature>
<protein>
    <recommendedName>
        <fullName evidence="8">SusD-like protein</fullName>
    </recommendedName>
</protein>
<accession>A0A644WDU3</accession>
<organism evidence="7">
    <name type="scientific">bioreactor metagenome</name>
    <dbReference type="NCBI Taxonomy" id="1076179"/>
    <lineage>
        <taxon>unclassified sequences</taxon>
        <taxon>metagenomes</taxon>
        <taxon>ecological metagenomes</taxon>
    </lineage>
</organism>
<proteinExistence type="predicted"/>
<feature type="domain" description="SusD-like N-terminal" evidence="6">
    <location>
        <begin position="38"/>
        <end position="205"/>
    </location>
</feature>
<dbReference type="InterPro" id="IPR033985">
    <property type="entry name" value="SusD-like_N"/>
</dbReference>
<evidence type="ECO:0000259" key="5">
    <source>
        <dbReference type="Pfam" id="PF07980"/>
    </source>
</evidence>
<evidence type="ECO:0000259" key="6">
    <source>
        <dbReference type="Pfam" id="PF14322"/>
    </source>
</evidence>
<name>A0A644WDU3_9ZZZZ</name>
<evidence type="ECO:0000256" key="4">
    <source>
        <dbReference type="ARBA" id="ARBA00023237"/>
    </source>
</evidence>
<dbReference type="PROSITE" id="PS51257">
    <property type="entry name" value="PROKAR_LIPOPROTEIN"/>
    <property type="match status" value="1"/>
</dbReference>
<evidence type="ECO:0000313" key="7">
    <source>
        <dbReference type="EMBL" id="MPM01668.1"/>
    </source>
</evidence>
<sequence length="423" mass="47110">MKKNIIGILLSTLILSSCADSLNIFSHSAVSPDAVTEKDLPALRLGMYNSVQNDPGERAFIFFDILGGTLSTSSGNPKDLIYGTLNPLNGYIASSWNGYFSALYQVNNLISITENMSSSLAIRNTVKGEAHYFRAYIYFCLASRWGDVPIIRKNTLDLVFRDPISDVWNFIEEDLDVAINLLGTSSSYYYVSKDAATALKARVLLSAGKKAEAAALAEELITSPKYKLDSYDKIFRKVLNTEIIFAFENIASESGNNLGDLFYTYAHPNKGQYAYRPPQAVMDMYEPTDKRKEISVTTVSGSNCINKYPSGQAGRDPIIISRLAEMYLISAEGQGRNNGIGRLNELRRFRGLTDIFPATDDAYIDAILLERKKELIAENFMYHDYVRTGKAASVLELLPHQHVLPIPGRELQLNPNLTPNPNY</sequence>
<dbReference type="SUPFAM" id="SSF48452">
    <property type="entry name" value="TPR-like"/>
    <property type="match status" value="1"/>
</dbReference>
<evidence type="ECO:0000256" key="1">
    <source>
        <dbReference type="ARBA" id="ARBA00004442"/>
    </source>
</evidence>
<dbReference type="Gene3D" id="1.25.40.390">
    <property type="match status" value="1"/>
</dbReference>
<comment type="subcellular location">
    <subcellularLocation>
        <location evidence="1">Cell outer membrane</location>
    </subcellularLocation>
</comment>
<dbReference type="Pfam" id="PF14322">
    <property type="entry name" value="SusD-like_3"/>
    <property type="match status" value="1"/>
</dbReference>
<comment type="caution">
    <text evidence="7">The sequence shown here is derived from an EMBL/GenBank/DDBJ whole genome shotgun (WGS) entry which is preliminary data.</text>
</comment>
<dbReference type="InterPro" id="IPR012944">
    <property type="entry name" value="SusD_RagB_dom"/>
</dbReference>
<dbReference type="AlphaFoldDB" id="A0A644WDU3"/>
<keyword evidence="2" id="KW-0732">Signal</keyword>
<gene>
    <name evidence="7" type="ORF">SDC9_47908</name>
</gene>
<dbReference type="InterPro" id="IPR011990">
    <property type="entry name" value="TPR-like_helical_dom_sf"/>
</dbReference>
<dbReference type="GO" id="GO:0009279">
    <property type="term" value="C:cell outer membrane"/>
    <property type="evidence" value="ECO:0007669"/>
    <property type="project" value="UniProtKB-SubCell"/>
</dbReference>
<dbReference type="EMBL" id="VSSQ01000813">
    <property type="protein sequence ID" value="MPM01668.1"/>
    <property type="molecule type" value="Genomic_DNA"/>
</dbReference>
<evidence type="ECO:0000256" key="2">
    <source>
        <dbReference type="ARBA" id="ARBA00022729"/>
    </source>
</evidence>
<dbReference type="Pfam" id="PF07980">
    <property type="entry name" value="SusD_RagB"/>
    <property type="match status" value="1"/>
</dbReference>
<reference evidence="7" key="1">
    <citation type="submission" date="2019-08" db="EMBL/GenBank/DDBJ databases">
        <authorList>
            <person name="Kucharzyk K."/>
            <person name="Murdoch R.W."/>
            <person name="Higgins S."/>
            <person name="Loffler F."/>
        </authorList>
    </citation>
    <scope>NUCLEOTIDE SEQUENCE</scope>
</reference>
<keyword evidence="4" id="KW-0998">Cell outer membrane</keyword>
<evidence type="ECO:0000256" key="3">
    <source>
        <dbReference type="ARBA" id="ARBA00023136"/>
    </source>
</evidence>